<dbReference type="EMBL" id="CP014578">
    <property type="protein sequence ID" value="ANB73368.1"/>
    <property type="molecule type" value="Genomic_DNA"/>
</dbReference>
<dbReference type="InterPro" id="IPR020846">
    <property type="entry name" value="MFS_dom"/>
</dbReference>
<dbReference type="GO" id="GO:0022857">
    <property type="term" value="F:transmembrane transporter activity"/>
    <property type="evidence" value="ECO:0007669"/>
    <property type="project" value="InterPro"/>
</dbReference>
<organism evidence="7 8">
    <name type="scientific">Paraburkholderia phytofirmans OLGA172</name>
    <dbReference type="NCBI Taxonomy" id="1417228"/>
    <lineage>
        <taxon>Bacteria</taxon>
        <taxon>Pseudomonadati</taxon>
        <taxon>Pseudomonadota</taxon>
        <taxon>Betaproteobacteria</taxon>
        <taxon>Burkholderiales</taxon>
        <taxon>Burkholderiaceae</taxon>
        <taxon>Paraburkholderia</taxon>
    </lineage>
</organism>
<evidence type="ECO:0000313" key="7">
    <source>
        <dbReference type="EMBL" id="ANB73368.1"/>
    </source>
</evidence>
<protein>
    <submittedName>
        <fullName evidence="7">Fosmidomycin resistance protein</fullName>
    </submittedName>
</protein>
<feature type="transmembrane region" description="Helical" evidence="4">
    <location>
        <begin position="279"/>
        <end position="298"/>
    </location>
</feature>
<dbReference type="STRING" id="1804984.AYM40_14105"/>
<keyword evidence="5" id="KW-0732">Signal</keyword>
<feature type="transmembrane region" description="Helical" evidence="4">
    <location>
        <begin position="396"/>
        <end position="415"/>
    </location>
</feature>
<keyword evidence="1 4" id="KW-0812">Transmembrane</keyword>
<dbReference type="OrthoDB" id="9770492at2"/>
<dbReference type="GO" id="GO:0005886">
    <property type="term" value="C:plasma membrane"/>
    <property type="evidence" value="ECO:0007669"/>
    <property type="project" value="TreeGrafter"/>
</dbReference>
<dbReference type="InterPro" id="IPR036259">
    <property type="entry name" value="MFS_trans_sf"/>
</dbReference>
<dbReference type="Gene3D" id="1.20.1250.20">
    <property type="entry name" value="MFS general substrate transporter like domains"/>
    <property type="match status" value="2"/>
</dbReference>
<feature type="transmembrane region" description="Helical" evidence="4">
    <location>
        <begin position="196"/>
        <end position="218"/>
    </location>
</feature>
<feature type="transmembrane region" description="Helical" evidence="4">
    <location>
        <begin position="335"/>
        <end position="355"/>
    </location>
</feature>
<feature type="signal peptide" evidence="5">
    <location>
        <begin position="1"/>
        <end position="20"/>
    </location>
</feature>
<feature type="transmembrane region" description="Helical" evidence="4">
    <location>
        <begin position="114"/>
        <end position="147"/>
    </location>
</feature>
<feature type="domain" description="Major facilitator superfamily (MFS) profile" evidence="6">
    <location>
        <begin position="43"/>
        <end position="421"/>
    </location>
</feature>
<dbReference type="Pfam" id="PF07690">
    <property type="entry name" value="MFS_1"/>
    <property type="match status" value="1"/>
</dbReference>
<feature type="transmembrane region" description="Helical" evidence="4">
    <location>
        <begin position="168"/>
        <end position="190"/>
    </location>
</feature>
<reference evidence="7 8" key="1">
    <citation type="journal article" date="2016" name="Gene">
        <title>PacBio SMRT assembly of a complex multi-replicon genome reveals chlorocatechol degradative operon in a region of genome plasticity.</title>
        <authorList>
            <person name="Ricker N."/>
            <person name="Shen S.Y."/>
            <person name="Goordial J."/>
            <person name="Jin S."/>
            <person name="Fulthorpe R.R."/>
        </authorList>
    </citation>
    <scope>NUCLEOTIDE SEQUENCE [LARGE SCALE GENOMIC DNA]</scope>
    <source>
        <strain evidence="7 8">OLGA172</strain>
    </source>
</reference>
<dbReference type="InterPro" id="IPR011701">
    <property type="entry name" value="MFS"/>
</dbReference>
<evidence type="ECO:0000259" key="6">
    <source>
        <dbReference type="PROSITE" id="PS50850"/>
    </source>
</evidence>
<evidence type="ECO:0000256" key="3">
    <source>
        <dbReference type="ARBA" id="ARBA00023136"/>
    </source>
</evidence>
<evidence type="ECO:0000313" key="8">
    <source>
        <dbReference type="Proteomes" id="UP000076852"/>
    </source>
</evidence>
<feature type="transmembrane region" description="Helical" evidence="4">
    <location>
        <begin position="310"/>
        <end position="329"/>
    </location>
</feature>
<evidence type="ECO:0000256" key="1">
    <source>
        <dbReference type="ARBA" id="ARBA00022692"/>
    </source>
</evidence>
<dbReference type="SUPFAM" id="SSF103473">
    <property type="entry name" value="MFS general substrate transporter"/>
    <property type="match status" value="1"/>
</dbReference>
<feature type="transmembrane region" description="Helical" evidence="4">
    <location>
        <begin position="239"/>
        <end position="259"/>
    </location>
</feature>
<dbReference type="PROSITE" id="PS50850">
    <property type="entry name" value="MFS"/>
    <property type="match status" value="1"/>
</dbReference>
<evidence type="ECO:0000256" key="4">
    <source>
        <dbReference type="SAM" id="Phobius"/>
    </source>
</evidence>
<accession>A0A160FMG4</accession>
<proteinExistence type="predicted"/>
<dbReference type="KEGG" id="buz:AYM40_14105"/>
<gene>
    <name evidence="7" type="ORF">AYM40_14105</name>
</gene>
<name>A0A160FMG4_9BURK</name>
<dbReference type="CDD" id="cd17478">
    <property type="entry name" value="MFS_FsR"/>
    <property type="match status" value="1"/>
</dbReference>
<dbReference type="Proteomes" id="UP000076852">
    <property type="component" value="Chromosome 1"/>
</dbReference>
<keyword evidence="2 4" id="KW-1133">Transmembrane helix</keyword>
<evidence type="ECO:0000256" key="5">
    <source>
        <dbReference type="SAM" id="SignalP"/>
    </source>
</evidence>
<keyword evidence="8" id="KW-1185">Reference proteome</keyword>
<dbReference type="PANTHER" id="PTHR43129:SF1">
    <property type="entry name" value="FOSMIDOMYCIN RESISTANCE PROTEIN"/>
    <property type="match status" value="1"/>
</dbReference>
<keyword evidence="3 4" id="KW-0472">Membrane</keyword>
<feature type="chain" id="PRO_5007813765" evidence="5">
    <location>
        <begin position="21"/>
        <end position="425"/>
    </location>
</feature>
<dbReference type="AlphaFoldDB" id="A0A160FMG4"/>
<dbReference type="RefSeq" id="WP_063496758.1">
    <property type="nucleotide sequence ID" value="NZ_CP014578.1"/>
</dbReference>
<evidence type="ECO:0000256" key="2">
    <source>
        <dbReference type="ARBA" id="ARBA00022989"/>
    </source>
</evidence>
<sequence>METSLDKSALAGASTAPASAANLAANPAATAPAAKVQRTVYSVLGAISFSHLLNDMIQSLILAIYPMLKDNFSLSFGQIGLITLTYQITASLLQPLVGSYTDKHPKPYSLPVGMGFTLAGLLLMSVAPSFGVLLVAAALVGCGSSVFHPESSRVARMASGGRHGLAQSLFQVGGNAGSSLGPLLAALIVIPHGQRSIAWFSVAALVAIVVLAQIGRWYKQHPAVKKARSQTGHATLSRNQVMFAMGVLMLLVFSKYFYLASINSYFTFYLIDKFHLPVQAAQVHLFVFLAAVAAGTVIGGPIGDRIGRKYVIWVSILGVAPFTLLLPYANLFWTGVLTVIIGIVLASAFSAILVYAQELIPGKVGMIAGLFFGFAFGMGGIGAAVLGQLADATSITYVYKVCSFLPLIGVLTVFLPDVEGKRAKA</sequence>
<feature type="transmembrane region" description="Helical" evidence="4">
    <location>
        <begin position="367"/>
        <end position="390"/>
    </location>
</feature>
<dbReference type="PANTHER" id="PTHR43129">
    <property type="entry name" value="FOSMIDOMYCIN RESISTANCE PROTEIN"/>
    <property type="match status" value="1"/>
</dbReference>